<evidence type="ECO:0000256" key="1">
    <source>
        <dbReference type="SAM" id="Phobius"/>
    </source>
</evidence>
<accession>A0A1A9ZD40</accession>
<organism evidence="2 3">
    <name type="scientific">Glossina pallidipes</name>
    <name type="common">Tsetse fly</name>
    <dbReference type="NCBI Taxonomy" id="7398"/>
    <lineage>
        <taxon>Eukaryota</taxon>
        <taxon>Metazoa</taxon>
        <taxon>Ecdysozoa</taxon>
        <taxon>Arthropoda</taxon>
        <taxon>Hexapoda</taxon>
        <taxon>Insecta</taxon>
        <taxon>Pterygota</taxon>
        <taxon>Neoptera</taxon>
        <taxon>Endopterygota</taxon>
        <taxon>Diptera</taxon>
        <taxon>Brachycera</taxon>
        <taxon>Muscomorpha</taxon>
        <taxon>Hippoboscoidea</taxon>
        <taxon>Glossinidae</taxon>
        <taxon>Glossina</taxon>
    </lineage>
</organism>
<dbReference type="Proteomes" id="UP000092445">
    <property type="component" value="Unassembled WGS sequence"/>
</dbReference>
<feature type="transmembrane region" description="Helical" evidence="1">
    <location>
        <begin position="35"/>
        <end position="53"/>
    </location>
</feature>
<dbReference type="VEuPathDB" id="VectorBase:GPAI011014"/>
<proteinExistence type="predicted"/>
<reference evidence="2" key="2">
    <citation type="submission" date="2020-05" db="UniProtKB">
        <authorList>
            <consortium name="EnsemblMetazoa"/>
        </authorList>
    </citation>
    <scope>IDENTIFICATION</scope>
    <source>
        <strain evidence="2">IAEA</strain>
    </source>
</reference>
<dbReference type="EnsemblMetazoa" id="GPAI011014-RA">
    <property type="protein sequence ID" value="GPAI011014-PA"/>
    <property type="gene ID" value="GPAI011014"/>
</dbReference>
<keyword evidence="3" id="KW-1185">Reference proteome</keyword>
<reference evidence="3" key="1">
    <citation type="submission" date="2014-03" db="EMBL/GenBank/DDBJ databases">
        <authorList>
            <person name="Aksoy S."/>
            <person name="Warren W."/>
            <person name="Wilson R.K."/>
        </authorList>
    </citation>
    <scope>NUCLEOTIDE SEQUENCE [LARGE SCALE GENOMIC DNA]</scope>
    <source>
        <strain evidence="3">IAEA</strain>
    </source>
</reference>
<dbReference type="AlphaFoldDB" id="A0A1A9ZD40"/>
<evidence type="ECO:0000313" key="2">
    <source>
        <dbReference type="EnsemblMetazoa" id="GPAI011014-PA"/>
    </source>
</evidence>
<name>A0A1A9ZD40_GLOPL</name>
<sequence>MYGKIIESIINLIAHENILLDAKDVTQTNKQNQAVCIYVIFSISSLALASLLVHGNSSPCNSSLLNIFKVIFLIRVTSAEAVNALKDNKVIMQFYSKKISSRKIDLRLSPSIRAIMWFDTVNKLMQLQNHPLNHLLVPDKAFYSPEFQ</sequence>
<keyword evidence="1" id="KW-0812">Transmembrane</keyword>
<keyword evidence="1" id="KW-0472">Membrane</keyword>
<evidence type="ECO:0000313" key="3">
    <source>
        <dbReference type="Proteomes" id="UP000092445"/>
    </source>
</evidence>
<protein>
    <submittedName>
        <fullName evidence="2">Uncharacterized protein</fullName>
    </submittedName>
</protein>
<keyword evidence="1" id="KW-1133">Transmembrane helix</keyword>